<name>A0A9D1VUU2_9FIRM</name>
<evidence type="ECO:0000313" key="2">
    <source>
        <dbReference type="Proteomes" id="UP000824249"/>
    </source>
</evidence>
<protein>
    <submittedName>
        <fullName evidence="1">Uncharacterized protein</fullName>
    </submittedName>
</protein>
<evidence type="ECO:0000313" key="1">
    <source>
        <dbReference type="EMBL" id="HIX46995.1"/>
    </source>
</evidence>
<dbReference type="AlphaFoldDB" id="A0A9D1VUU2"/>
<gene>
    <name evidence="1" type="ORF">H9737_04820</name>
</gene>
<organism evidence="1 2">
    <name type="scientific">Candidatus Borkfalkia faecigallinarum</name>
    <dbReference type="NCBI Taxonomy" id="2838509"/>
    <lineage>
        <taxon>Bacteria</taxon>
        <taxon>Bacillati</taxon>
        <taxon>Bacillota</taxon>
        <taxon>Clostridia</taxon>
        <taxon>Christensenellales</taxon>
        <taxon>Christensenellaceae</taxon>
        <taxon>Candidatus Borkfalkia</taxon>
    </lineage>
</organism>
<accession>A0A9D1VUU2</accession>
<dbReference type="Proteomes" id="UP000824249">
    <property type="component" value="Unassembled WGS sequence"/>
</dbReference>
<comment type="caution">
    <text evidence="1">The sequence shown here is derived from an EMBL/GenBank/DDBJ whole genome shotgun (WGS) entry which is preliminary data.</text>
</comment>
<dbReference type="EMBL" id="DXFD01000075">
    <property type="protein sequence ID" value="HIX46995.1"/>
    <property type="molecule type" value="Genomic_DNA"/>
</dbReference>
<reference evidence="1" key="2">
    <citation type="submission" date="2021-04" db="EMBL/GenBank/DDBJ databases">
        <authorList>
            <person name="Gilroy R."/>
        </authorList>
    </citation>
    <scope>NUCLEOTIDE SEQUENCE</scope>
    <source>
        <strain evidence="1">26628</strain>
    </source>
</reference>
<reference evidence="1" key="1">
    <citation type="journal article" date="2021" name="PeerJ">
        <title>Extensive microbial diversity within the chicken gut microbiome revealed by metagenomics and culture.</title>
        <authorList>
            <person name="Gilroy R."/>
            <person name="Ravi A."/>
            <person name="Getino M."/>
            <person name="Pursley I."/>
            <person name="Horton D.L."/>
            <person name="Alikhan N.F."/>
            <person name="Baker D."/>
            <person name="Gharbi K."/>
            <person name="Hall N."/>
            <person name="Watson M."/>
            <person name="Adriaenssens E.M."/>
            <person name="Foster-Nyarko E."/>
            <person name="Jarju S."/>
            <person name="Secka A."/>
            <person name="Antonio M."/>
            <person name="Oren A."/>
            <person name="Chaudhuri R.R."/>
            <person name="La Ragione R."/>
            <person name="Hildebrand F."/>
            <person name="Pallen M.J."/>
        </authorList>
    </citation>
    <scope>NUCLEOTIDE SEQUENCE</scope>
    <source>
        <strain evidence="1">26628</strain>
    </source>
</reference>
<sequence>MKLEKIQPAAMPAEDTFTFAEGTVQGASVGRAGNCLFVRSARRYKLFTEGTDEILFLEGSGHFKWARGERDFAAGEGFRLEAPGEYEVNGRCAFIVRRT</sequence>
<proteinExistence type="predicted"/>